<evidence type="ECO:0000313" key="2">
    <source>
        <dbReference type="Proteomes" id="UP000655830"/>
    </source>
</evidence>
<keyword evidence="2" id="KW-1185">Reference proteome</keyword>
<protein>
    <submittedName>
        <fullName evidence="1">Uncharacterized protein</fullName>
    </submittedName>
</protein>
<accession>A0A926EIW3</accession>
<dbReference type="AlphaFoldDB" id="A0A926EIW3"/>
<comment type="caution">
    <text evidence="1">The sequence shown here is derived from an EMBL/GenBank/DDBJ whole genome shotgun (WGS) entry which is preliminary data.</text>
</comment>
<organism evidence="1 2">
    <name type="scientific">Zhenhengia yiwuensis</name>
    <dbReference type="NCBI Taxonomy" id="2763666"/>
    <lineage>
        <taxon>Bacteria</taxon>
        <taxon>Bacillati</taxon>
        <taxon>Bacillota</taxon>
        <taxon>Clostridia</taxon>
        <taxon>Lachnospirales</taxon>
        <taxon>Lachnospiraceae</taxon>
        <taxon>Zhenhengia</taxon>
    </lineage>
</organism>
<gene>
    <name evidence="1" type="ORF">H8718_16320</name>
</gene>
<name>A0A926EIW3_9FIRM</name>
<dbReference type="RefSeq" id="WP_249333818.1">
    <property type="nucleotide sequence ID" value="NZ_JACRSY010000036.1"/>
</dbReference>
<dbReference type="EMBL" id="JACRSY010000036">
    <property type="protein sequence ID" value="MBC8581083.1"/>
    <property type="molecule type" value="Genomic_DNA"/>
</dbReference>
<dbReference type="Proteomes" id="UP000655830">
    <property type="component" value="Unassembled WGS sequence"/>
</dbReference>
<proteinExistence type="predicted"/>
<evidence type="ECO:0000313" key="1">
    <source>
        <dbReference type="EMBL" id="MBC8581083.1"/>
    </source>
</evidence>
<sequence>MEKEKICKCEVCGQEKVCGFIGKNDGNPLYVCDECINRELEAVYQEECLN</sequence>
<reference evidence="1" key="1">
    <citation type="submission" date="2020-08" db="EMBL/GenBank/DDBJ databases">
        <title>Genome public.</title>
        <authorList>
            <person name="Liu C."/>
            <person name="Sun Q."/>
        </authorList>
    </citation>
    <scope>NUCLEOTIDE SEQUENCE</scope>
    <source>
        <strain evidence="1">NSJ-12</strain>
    </source>
</reference>